<protein>
    <submittedName>
        <fullName evidence="1">Uncharacterized protein</fullName>
    </submittedName>
</protein>
<gene>
    <name evidence="1" type="ORF">WT44_27590</name>
</gene>
<organism evidence="1">
    <name type="scientific">Burkholderia stagnalis</name>
    <dbReference type="NCBI Taxonomy" id="1503054"/>
    <lineage>
        <taxon>Bacteria</taxon>
        <taxon>Pseudomonadati</taxon>
        <taxon>Pseudomonadota</taxon>
        <taxon>Betaproteobacteria</taxon>
        <taxon>Burkholderiales</taxon>
        <taxon>Burkholderiaceae</taxon>
        <taxon>Burkholderia</taxon>
        <taxon>Burkholderia cepacia complex</taxon>
    </lineage>
</organism>
<reference evidence="1 2" key="1">
    <citation type="submission" date="2015-11" db="EMBL/GenBank/DDBJ databases">
        <title>Expanding the genomic diversity of Burkholderia species for the development of highly accurate diagnostics.</title>
        <authorList>
            <person name="Sahl J."/>
            <person name="Keim P."/>
            <person name="Wagner D."/>
        </authorList>
    </citation>
    <scope>NUCLEOTIDE SEQUENCE [LARGE SCALE GENOMIC DNA]</scope>
    <source>
        <strain evidence="1 2">MSMB1960WGS</strain>
    </source>
</reference>
<dbReference type="EMBL" id="LPHB01000072">
    <property type="protein sequence ID" value="KWA55011.1"/>
    <property type="molecule type" value="Genomic_DNA"/>
</dbReference>
<comment type="caution">
    <text evidence="1">The sequence shown here is derived from an EMBL/GenBank/DDBJ whole genome shotgun (WGS) entry which is preliminary data.</text>
</comment>
<name>A0A108LTJ6_9BURK</name>
<evidence type="ECO:0000313" key="2">
    <source>
        <dbReference type="Proteomes" id="UP000068603"/>
    </source>
</evidence>
<dbReference type="KEGG" id="bstg:WT74_19390"/>
<accession>A0A108LTJ6</accession>
<dbReference type="Proteomes" id="UP000068603">
    <property type="component" value="Unassembled WGS sequence"/>
</dbReference>
<dbReference type="RefSeq" id="WP_059557409.1">
    <property type="nucleotide sequence ID" value="NZ_CP013460.1"/>
</dbReference>
<evidence type="ECO:0000313" key="1">
    <source>
        <dbReference type="EMBL" id="KWA55011.1"/>
    </source>
</evidence>
<proteinExistence type="predicted"/>
<sequence>MSIRVVSGIKRELAETIGRYFDERGMPFHIEERPADTLHVGFRIDGHPAVVTVTFDRDAFASFDGWDAPRQRGALARIAAEFAEMMARRSPSAYAGDFHINRF</sequence>
<dbReference type="AlphaFoldDB" id="A0A108LTJ6"/>
<dbReference type="STRING" id="1503054.WT74_19390"/>